<proteinExistence type="predicted"/>
<protein>
    <recommendedName>
        <fullName evidence="3">DUF1763-domain-containing protein</fullName>
    </recommendedName>
</protein>
<name>A0A1L9WPV2_ASPA1</name>
<organism evidence="1 2">
    <name type="scientific">Aspergillus aculeatus (strain ATCC 16872 / CBS 172.66 / WB 5094)</name>
    <dbReference type="NCBI Taxonomy" id="690307"/>
    <lineage>
        <taxon>Eukaryota</taxon>
        <taxon>Fungi</taxon>
        <taxon>Dikarya</taxon>
        <taxon>Ascomycota</taxon>
        <taxon>Pezizomycotina</taxon>
        <taxon>Eurotiomycetes</taxon>
        <taxon>Eurotiomycetidae</taxon>
        <taxon>Eurotiales</taxon>
        <taxon>Aspergillaceae</taxon>
        <taxon>Aspergillus</taxon>
        <taxon>Aspergillus subgen. Circumdati</taxon>
    </lineage>
</organism>
<dbReference type="AlphaFoldDB" id="A0A1L9WPV2"/>
<dbReference type="EMBL" id="KV878980">
    <property type="protein sequence ID" value="OJJ98181.1"/>
    <property type="molecule type" value="Genomic_DNA"/>
</dbReference>
<sequence length="141" mass="16238">MVSPVQPLKSLGDSQVLVNTYRQLYRHGLKAVNYSTPARYVLLHTLRSSFRSSPPESLDQKRVANTIQFLQRAAEAAGLEHKIVKNMMIMKYWQHPQIRRELRTIKGLGVEPHDPKLKEDAWQQYNLTLKLLNESLGTCLV</sequence>
<dbReference type="GeneID" id="30975281"/>
<evidence type="ECO:0000313" key="1">
    <source>
        <dbReference type="EMBL" id="OJJ98181.1"/>
    </source>
</evidence>
<keyword evidence="2" id="KW-1185">Reference proteome</keyword>
<dbReference type="OrthoDB" id="4392610at2759"/>
<dbReference type="STRING" id="690307.A0A1L9WPV2"/>
<evidence type="ECO:0000313" key="2">
    <source>
        <dbReference type="Proteomes" id="UP000184546"/>
    </source>
</evidence>
<reference evidence="2" key="1">
    <citation type="journal article" date="2017" name="Genome Biol.">
        <title>Comparative genomics reveals high biological diversity and specific adaptations in the industrially and medically important fungal genus Aspergillus.</title>
        <authorList>
            <person name="de Vries R.P."/>
            <person name="Riley R."/>
            <person name="Wiebenga A."/>
            <person name="Aguilar-Osorio G."/>
            <person name="Amillis S."/>
            <person name="Uchima C.A."/>
            <person name="Anderluh G."/>
            <person name="Asadollahi M."/>
            <person name="Askin M."/>
            <person name="Barry K."/>
            <person name="Battaglia E."/>
            <person name="Bayram O."/>
            <person name="Benocci T."/>
            <person name="Braus-Stromeyer S.A."/>
            <person name="Caldana C."/>
            <person name="Canovas D."/>
            <person name="Cerqueira G.C."/>
            <person name="Chen F."/>
            <person name="Chen W."/>
            <person name="Choi C."/>
            <person name="Clum A."/>
            <person name="Dos Santos R.A."/>
            <person name="Damasio A.R."/>
            <person name="Diallinas G."/>
            <person name="Emri T."/>
            <person name="Fekete E."/>
            <person name="Flipphi M."/>
            <person name="Freyberg S."/>
            <person name="Gallo A."/>
            <person name="Gournas C."/>
            <person name="Habgood R."/>
            <person name="Hainaut M."/>
            <person name="Harispe M.L."/>
            <person name="Henrissat B."/>
            <person name="Hilden K.S."/>
            <person name="Hope R."/>
            <person name="Hossain A."/>
            <person name="Karabika E."/>
            <person name="Karaffa L."/>
            <person name="Karanyi Z."/>
            <person name="Krasevec N."/>
            <person name="Kuo A."/>
            <person name="Kusch H."/>
            <person name="LaButti K."/>
            <person name="Lagendijk E.L."/>
            <person name="Lapidus A."/>
            <person name="Levasseur A."/>
            <person name="Lindquist E."/>
            <person name="Lipzen A."/>
            <person name="Logrieco A.F."/>
            <person name="MacCabe A."/>
            <person name="Maekelae M.R."/>
            <person name="Malavazi I."/>
            <person name="Melin P."/>
            <person name="Meyer V."/>
            <person name="Mielnichuk N."/>
            <person name="Miskei M."/>
            <person name="Molnar A.P."/>
            <person name="Mule G."/>
            <person name="Ngan C.Y."/>
            <person name="Orejas M."/>
            <person name="Orosz E."/>
            <person name="Ouedraogo J.P."/>
            <person name="Overkamp K.M."/>
            <person name="Park H.-S."/>
            <person name="Perrone G."/>
            <person name="Piumi F."/>
            <person name="Punt P.J."/>
            <person name="Ram A.F."/>
            <person name="Ramon A."/>
            <person name="Rauscher S."/>
            <person name="Record E."/>
            <person name="Riano-Pachon D.M."/>
            <person name="Robert V."/>
            <person name="Roehrig J."/>
            <person name="Ruller R."/>
            <person name="Salamov A."/>
            <person name="Salih N.S."/>
            <person name="Samson R.A."/>
            <person name="Sandor E."/>
            <person name="Sanguinetti M."/>
            <person name="Schuetze T."/>
            <person name="Sepcic K."/>
            <person name="Shelest E."/>
            <person name="Sherlock G."/>
            <person name="Sophianopoulou V."/>
            <person name="Squina F.M."/>
            <person name="Sun H."/>
            <person name="Susca A."/>
            <person name="Todd R.B."/>
            <person name="Tsang A."/>
            <person name="Unkles S.E."/>
            <person name="van de Wiele N."/>
            <person name="van Rossen-Uffink D."/>
            <person name="Oliveira J.V."/>
            <person name="Vesth T.C."/>
            <person name="Visser J."/>
            <person name="Yu J.-H."/>
            <person name="Zhou M."/>
            <person name="Andersen M.R."/>
            <person name="Archer D.B."/>
            <person name="Baker S.E."/>
            <person name="Benoit I."/>
            <person name="Brakhage A.A."/>
            <person name="Braus G.H."/>
            <person name="Fischer R."/>
            <person name="Frisvad J.C."/>
            <person name="Goldman G.H."/>
            <person name="Houbraken J."/>
            <person name="Oakley B."/>
            <person name="Pocsi I."/>
            <person name="Scazzocchio C."/>
            <person name="Seiboth B."/>
            <person name="vanKuyk P.A."/>
            <person name="Wortman J."/>
            <person name="Dyer P.S."/>
            <person name="Grigoriev I.V."/>
        </authorList>
    </citation>
    <scope>NUCLEOTIDE SEQUENCE [LARGE SCALE GENOMIC DNA]</scope>
    <source>
        <strain evidence="2">ATCC 16872 / CBS 172.66 / WB 5094</strain>
    </source>
</reference>
<dbReference type="RefSeq" id="XP_020054521.1">
    <property type="nucleotide sequence ID" value="XM_020201467.1"/>
</dbReference>
<dbReference type="OMA" id="KSMGLCL"/>
<gene>
    <name evidence="1" type="ORF">ASPACDRAFT_44686</name>
</gene>
<dbReference type="Proteomes" id="UP000184546">
    <property type="component" value="Unassembled WGS sequence"/>
</dbReference>
<dbReference type="VEuPathDB" id="FungiDB:ASPACDRAFT_44686"/>
<accession>A0A1L9WPV2</accession>
<evidence type="ECO:0008006" key="3">
    <source>
        <dbReference type="Google" id="ProtNLM"/>
    </source>
</evidence>